<dbReference type="Pfam" id="PF06738">
    <property type="entry name" value="ThrE"/>
    <property type="match status" value="1"/>
</dbReference>
<feature type="transmembrane region" description="Helical" evidence="6">
    <location>
        <begin position="121"/>
        <end position="139"/>
    </location>
</feature>
<keyword evidence="10" id="KW-1185">Reference proteome</keyword>
<feature type="transmembrane region" description="Helical" evidence="6">
    <location>
        <begin position="145"/>
        <end position="162"/>
    </location>
</feature>
<protein>
    <submittedName>
        <fullName evidence="9">Uncharacterized membrane protein YjjP, DUF1212 family</fullName>
    </submittedName>
</protein>
<comment type="similarity">
    <text evidence="5">Belongs to the ThrE exporter (TC 2.A.79) family.</text>
</comment>
<dbReference type="GO" id="GO:0016020">
    <property type="term" value="C:membrane"/>
    <property type="evidence" value="ECO:0007669"/>
    <property type="project" value="UniProtKB-SubCell"/>
</dbReference>
<feature type="domain" description="Threonine/serine exporter-like N-terminal" evidence="7">
    <location>
        <begin position="13"/>
        <end position="253"/>
    </location>
</feature>
<feature type="domain" description="Threonine/Serine exporter ThrE" evidence="8">
    <location>
        <begin position="277"/>
        <end position="400"/>
    </location>
</feature>
<evidence type="ECO:0000256" key="1">
    <source>
        <dbReference type="ARBA" id="ARBA00004141"/>
    </source>
</evidence>
<dbReference type="AlphaFoldDB" id="A0A1I1FK45"/>
<reference evidence="9 10" key="1">
    <citation type="submission" date="2016-10" db="EMBL/GenBank/DDBJ databases">
        <authorList>
            <person name="de Groot N.N."/>
        </authorList>
    </citation>
    <scope>NUCLEOTIDE SEQUENCE [LARGE SCALE GENOMIC DNA]</scope>
    <source>
        <strain evidence="9 10">DSM 6059</strain>
    </source>
</reference>
<dbReference type="InterPro" id="IPR024528">
    <property type="entry name" value="ThrE_2"/>
</dbReference>
<gene>
    <name evidence="9" type="ORF">SAMN02745724_00659</name>
</gene>
<feature type="transmembrane region" description="Helical" evidence="6">
    <location>
        <begin position="272"/>
        <end position="289"/>
    </location>
</feature>
<organism evidence="9 10">
    <name type="scientific">Pseudoalteromonas denitrificans DSM 6059</name>
    <dbReference type="NCBI Taxonomy" id="1123010"/>
    <lineage>
        <taxon>Bacteria</taxon>
        <taxon>Pseudomonadati</taxon>
        <taxon>Pseudomonadota</taxon>
        <taxon>Gammaproteobacteria</taxon>
        <taxon>Alteromonadales</taxon>
        <taxon>Pseudoalteromonadaceae</taxon>
        <taxon>Pseudoalteromonas</taxon>
    </lineage>
</organism>
<evidence type="ECO:0000313" key="10">
    <source>
        <dbReference type="Proteomes" id="UP000198862"/>
    </source>
</evidence>
<feature type="transmembrane region" description="Helical" evidence="6">
    <location>
        <begin position="239"/>
        <end position="260"/>
    </location>
</feature>
<dbReference type="InterPro" id="IPR051361">
    <property type="entry name" value="ThrE/Ser_Exporter"/>
</dbReference>
<evidence type="ECO:0000313" key="9">
    <source>
        <dbReference type="EMBL" id="SFB99356.1"/>
    </source>
</evidence>
<evidence type="ECO:0000259" key="7">
    <source>
        <dbReference type="Pfam" id="PF06738"/>
    </source>
</evidence>
<evidence type="ECO:0000256" key="6">
    <source>
        <dbReference type="SAM" id="Phobius"/>
    </source>
</evidence>
<name>A0A1I1FK45_9GAMM</name>
<dbReference type="EMBL" id="FOLO01000003">
    <property type="protein sequence ID" value="SFB99356.1"/>
    <property type="molecule type" value="Genomic_DNA"/>
</dbReference>
<feature type="transmembrane region" description="Helical" evidence="6">
    <location>
        <begin position="345"/>
        <end position="366"/>
    </location>
</feature>
<evidence type="ECO:0000256" key="3">
    <source>
        <dbReference type="ARBA" id="ARBA00022989"/>
    </source>
</evidence>
<sequence>MLNNATFTQKRKFIVKLGKMLHKYGTPAYRLEAHLLNVAKSFGLRASFIITPTALTFVIWTEGHENEYTHAARVEPGELDLGSLSRTDELVDELSNGTRTLSEADERLDYINDLPNPYNRIATGIAFSMSGGAFAMLMGTSWNDAFWSACLSLIVYIFVLWSERSKGVAHMLEPLVAVVAALLACAISTYLDPSINIRLVILSAIIVFIPGLALTLGLAELSARHLVSGTARVMDAIMLLFKLYFGAFLGMAIGFALFGQTEFIPPQPLEKWTSLIAIAVLCSSLIVIFKTKAKHATWSIVSGFIAFGSSYLGGIYLDFTLGAFVGAFAVGIYSNLFTRIKNAPACIVSMQGLIVLVPGSKTYIGLNALMSGQEFLHTEHIGQQTFIIFMSLIAGLIFANVALPPKKSL</sequence>
<evidence type="ECO:0000256" key="2">
    <source>
        <dbReference type="ARBA" id="ARBA00022692"/>
    </source>
</evidence>
<dbReference type="PANTHER" id="PTHR31082:SF4">
    <property type="entry name" value="PHEROMONE-REGULATED MEMBRANE PROTEIN 10"/>
    <property type="match status" value="1"/>
</dbReference>
<dbReference type="PANTHER" id="PTHR31082">
    <property type="entry name" value="PHEROMONE-REGULATED MEMBRANE PROTEIN 10"/>
    <property type="match status" value="1"/>
</dbReference>
<comment type="subcellular location">
    <subcellularLocation>
        <location evidence="1">Membrane</location>
        <topology evidence="1">Multi-pass membrane protein</topology>
    </subcellularLocation>
</comment>
<evidence type="ECO:0000256" key="5">
    <source>
        <dbReference type="ARBA" id="ARBA00034125"/>
    </source>
</evidence>
<dbReference type="InterPro" id="IPR010619">
    <property type="entry name" value="ThrE-like_N"/>
</dbReference>
<evidence type="ECO:0000256" key="4">
    <source>
        <dbReference type="ARBA" id="ARBA00023136"/>
    </source>
</evidence>
<dbReference type="GO" id="GO:0022857">
    <property type="term" value="F:transmembrane transporter activity"/>
    <property type="evidence" value="ECO:0007669"/>
    <property type="project" value="InterPro"/>
</dbReference>
<feature type="transmembrane region" description="Helical" evidence="6">
    <location>
        <begin position="319"/>
        <end position="338"/>
    </location>
</feature>
<keyword evidence="3 6" id="KW-1133">Transmembrane helix</keyword>
<evidence type="ECO:0000259" key="8">
    <source>
        <dbReference type="Pfam" id="PF12821"/>
    </source>
</evidence>
<feature type="transmembrane region" description="Helical" evidence="6">
    <location>
        <begin position="386"/>
        <end position="403"/>
    </location>
</feature>
<dbReference type="Proteomes" id="UP000198862">
    <property type="component" value="Unassembled WGS sequence"/>
</dbReference>
<dbReference type="Pfam" id="PF12821">
    <property type="entry name" value="ThrE_2"/>
    <property type="match status" value="1"/>
</dbReference>
<feature type="transmembrane region" description="Helical" evidence="6">
    <location>
        <begin position="296"/>
        <end position="313"/>
    </location>
</feature>
<proteinExistence type="inferred from homology"/>
<dbReference type="STRING" id="1123010.SAMN02745724_00659"/>
<accession>A0A1I1FK45</accession>
<keyword evidence="2 6" id="KW-0812">Transmembrane</keyword>
<feature type="transmembrane region" description="Helical" evidence="6">
    <location>
        <begin position="174"/>
        <end position="191"/>
    </location>
</feature>
<feature type="transmembrane region" description="Helical" evidence="6">
    <location>
        <begin position="197"/>
        <end position="219"/>
    </location>
</feature>
<keyword evidence="4 6" id="KW-0472">Membrane</keyword>